<keyword evidence="2" id="KW-1185">Reference proteome</keyword>
<reference evidence="1 2" key="1">
    <citation type="submission" date="2016-10" db="EMBL/GenBank/DDBJ databases">
        <authorList>
            <person name="de Groot N.N."/>
        </authorList>
    </citation>
    <scope>NUCLEOTIDE SEQUENCE [LARGE SCALE GENOMIC DNA]</scope>
    <source>
        <strain evidence="1 2">ATCC 29281</strain>
    </source>
</reference>
<dbReference type="Proteomes" id="UP000187280">
    <property type="component" value="Unassembled WGS sequence"/>
</dbReference>
<name>A0A1H3VLW6_9GAMM</name>
<evidence type="ECO:0000313" key="1">
    <source>
        <dbReference type="EMBL" id="SDZ75092.1"/>
    </source>
</evidence>
<accession>A0A1H3VLW6</accession>
<dbReference type="AlphaFoldDB" id="A0A1H3VLW6"/>
<dbReference type="EMBL" id="FNQS01000001">
    <property type="protein sequence ID" value="SDZ75092.1"/>
    <property type="molecule type" value="Genomic_DNA"/>
</dbReference>
<evidence type="ECO:0000313" key="2">
    <source>
        <dbReference type="Proteomes" id="UP000187280"/>
    </source>
</evidence>
<gene>
    <name evidence="1" type="ORF">SAMN02982996_00060</name>
</gene>
<proteinExistence type="predicted"/>
<protein>
    <submittedName>
        <fullName evidence="1">Uncharacterized protein</fullName>
    </submittedName>
</protein>
<sequence>MRSSGIKRVASLIRGLSSSLASRAGCWVDTNPRVILCHREPGPGVNAARKRVIVFQRIKVKAPRVLEQGLGDALIAALGIALPGIISTADVQAGKIGWCRKIKTAQRIKNSFRVPWSTKFSPINSGADYQISHN</sequence>
<organism evidence="1 2">
    <name type="scientific">Lonsdalea quercina</name>
    <dbReference type="NCBI Taxonomy" id="71657"/>
    <lineage>
        <taxon>Bacteria</taxon>
        <taxon>Pseudomonadati</taxon>
        <taxon>Pseudomonadota</taxon>
        <taxon>Gammaproteobacteria</taxon>
        <taxon>Enterobacterales</taxon>
        <taxon>Pectobacteriaceae</taxon>
        <taxon>Lonsdalea</taxon>
    </lineage>
</organism>